<gene>
    <name evidence="1" type="ORF">CI15_23555</name>
</gene>
<dbReference type="Pfam" id="PF07237">
    <property type="entry name" value="DUF1428"/>
    <property type="match status" value="1"/>
</dbReference>
<evidence type="ECO:0000313" key="2">
    <source>
        <dbReference type="Proteomes" id="UP000075613"/>
    </source>
</evidence>
<dbReference type="InterPro" id="IPR011008">
    <property type="entry name" value="Dimeric_a/b-barrel"/>
</dbReference>
<proteinExistence type="predicted"/>
<reference evidence="1 2" key="1">
    <citation type="journal article" date="2015" name="Int. J. Syst. Evol. Microbiol.">
        <title>Burkholderia monticola sp. nov., isolated from mountain soil.</title>
        <authorList>
            <person name="Baek I."/>
            <person name="Seo B."/>
            <person name="Lee I."/>
            <person name="Yi H."/>
            <person name="Chun J."/>
        </authorList>
    </citation>
    <scope>NUCLEOTIDE SEQUENCE [LARGE SCALE GENOMIC DNA]</scope>
    <source>
        <strain evidence="1 2">JC2948</strain>
    </source>
</reference>
<dbReference type="Proteomes" id="UP000075613">
    <property type="component" value="Unassembled WGS sequence"/>
</dbReference>
<accession>A0A149PHC1</accession>
<protein>
    <submittedName>
        <fullName evidence="1">RNA signal recognition particle</fullName>
    </submittedName>
</protein>
<dbReference type="InterPro" id="IPR009874">
    <property type="entry name" value="DUF1428"/>
</dbReference>
<dbReference type="Gene3D" id="3.30.70.100">
    <property type="match status" value="1"/>
</dbReference>
<dbReference type="PIRSF" id="PIRSF007028">
    <property type="entry name" value="UCP007028"/>
    <property type="match status" value="1"/>
</dbReference>
<dbReference type="AlphaFoldDB" id="A0A149PHC1"/>
<dbReference type="OrthoDB" id="9792392at2"/>
<name>A0A149PHC1_9BURK</name>
<comment type="caution">
    <text evidence="1">The sequence shown here is derived from an EMBL/GenBank/DDBJ whole genome shotgun (WGS) entry which is preliminary data.</text>
</comment>
<sequence length="127" mass="14430">MRRQGSVDHERPFPDGFVVPVPTANREVYRQFAERAAAVFKEYGALKVVECWGDDVPEGKVTSFPMAIKRKDDETVVFSWVVWPSRQSRDEGMKAVLADPRLQPDKDPMPFDGQRLIYGGFEVIVDA</sequence>
<dbReference type="STRING" id="1399968.CI15_23555"/>
<dbReference type="SUPFAM" id="SSF54909">
    <property type="entry name" value="Dimeric alpha+beta barrel"/>
    <property type="match status" value="1"/>
</dbReference>
<dbReference type="EMBL" id="LRBG01000036">
    <property type="protein sequence ID" value="KXU84443.1"/>
    <property type="molecule type" value="Genomic_DNA"/>
</dbReference>
<dbReference type="RefSeq" id="WP_062131909.1">
    <property type="nucleotide sequence ID" value="NZ_LRBG01000036.1"/>
</dbReference>
<organism evidence="1 2">
    <name type="scientific">Paraburkholderia monticola</name>
    <dbReference type="NCBI Taxonomy" id="1399968"/>
    <lineage>
        <taxon>Bacteria</taxon>
        <taxon>Pseudomonadati</taxon>
        <taxon>Pseudomonadota</taxon>
        <taxon>Betaproteobacteria</taxon>
        <taxon>Burkholderiales</taxon>
        <taxon>Burkholderiaceae</taxon>
        <taxon>Paraburkholderia</taxon>
    </lineage>
</organism>
<evidence type="ECO:0000313" key="1">
    <source>
        <dbReference type="EMBL" id="KXU84443.1"/>
    </source>
</evidence>
<keyword evidence="2" id="KW-1185">Reference proteome</keyword>